<dbReference type="PANTHER" id="PTHR45138">
    <property type="entry name" value="REGULATORY COMPONENTS OF SENSORY TRANSDUCTION SYSTEM"/>
    <property type="match status" value="1"/>
</dbReference>
<dbReference type="InterPro" id="IPR035965">
    <property type="entry name" value="PAS-like_dom_sf"/>
</dbReference>
<reference evidence="3 4" key="1">
    <citation type="journal article" date="2021" name="Front. Microbiol.">
        <title>Aerobic Denitrification and Heterotrophic Sulfur Oxidation in the Genus Halomonas Revealed by Six Novel Species Characterizations and Genome-Based Analysis.</title>
        <authorList>
            <person name="Wang L."/>
            <person name="Shao Z."/>
        </authorList>
    </citation>
    <scope>NUCLEOTIDE SEQUENCE [LARGE SCALE GENOMIC DNA]</scope>
    <source>
        <strain evidence="3 4">MCCC 1A11081</strain>
    </source>
</reference>
<feature type="domain" description="GGDEF" evidence="2">
    <location>
        <begin position="379"/>
        <end position="508"/>
    </location>
</feature>
<dbReference type="SMART" id="SM00267">
    <property type="entry name" value="GGDEF"/>
    <property type="match status" value="1"/>
</dbReference>
<dbReference type="InterPro" id="IPR013654">
    <property type="entry name" value="PAS_2"/>
</dbReference>
<dbReference type="Gene3D" id="3.30.450.20">
    <property type="entry name" value="PAS domain"/>
    <property type="match status" value="1"/>
</dbReference>
<organism evidence="3 4">
    <name type="scientific">Billgrantia ethanolica</name>
    <dbReference type="NCBI Taxonomy" id="2733486"/>
    <lineage>
        <taxon>Bacteria</taxon>
        <taxon>Pseudomonadati</taxon>
        <taxon>Pseudomonadota</taxon>
        <taxon>Gammaproteobacteria</taxon>
        <taxon>Oceanospirillales</taxon>
        <taxon>Halomonadaceae</taxon>
        <taxon>Billgrantia</taxon>
    </lineage>
</organism>
<name>A0ABS9A370_9GAMM</name>
<dbReference type="InterPro" id="IPR029787">
    <property type="entry name" value="Nucleotide_cyclase"/>
</dbReference>
<dbReference type="InterPro" id="IPR000160">
    <property type="entry name" value="GGDEF_dom"/>
</dbReference>
<dbReference type="Pfam" id="PF08446">
    <property type="entry name" value="PAS_2"/>
    <property type="match status" value="1"/>
</dbReference>
<dbReference type="RefSeq" id="WP_234269814.1">
    <property type="nucleotide sequence ID" value="NZ_JABFTX010000002.1"/>
</dbReference>
<dbReference type="Proteomes" id="UP001320168">
    <property type="component" value="Unassembled WGS sequence"/>
</dbReference>
<dbReference type="PROSITE" id="PS50887">
    <property type="entry name" value="GGDEF"/>
    <property type="match status" value="1"/>
</dbReference>
<dbReference type="CDD" id="cd01949">
    <property type="entry name" value="GGDEF"/>
    <property type="match status" value="1"/>
</dbReference>
<dbReference type="Pfam" id="PF00990">
    <property type="entry name" value="GGDEF"/>
    <property type="match status" value="1"/>
</dbReference>
<evidence type="ECO:0000313" key="4">
    <source>
        <dbReference type="Proteomes" id="UP001320168"/>
    </source>
</evidence>
<dbReference type="SUPFAM" id="SSF55073">
    <property type="entry name" value="Nucleotide cyclase"/>
    <property type="match status" value="1"/>
</dbReference>
<dbReference type="EMBL" id="JABFTX010000002">
    <property type="protein sequence ID" value="MCE8003070.1"/>
    <property type="molecule type" value="Genomic_DNA"/>
</dbReference>
<dbReference type="InterPro" id="IPR050469">
    <property type="entry name" value="Diguanylate_Cyclase"/>
</dbReference>
<proteinExistence type="predicted"/>
<gene>
    <name evidence="3" type="ORF">HOP53_09515</name>
</gene>
<dbReference type="PANTHER" id="PTHR45138:SF24">
    <property type="entry name" value="DIGUANYLATE CYCLASE DGCC-RELATED"/>
    <property type="match status" value="1"/>
</dbReference>
<evidence type="ECO:0000256" key="1">
    <source>
        <dbReference type="ARBA" id="ARBA00012528"/>
    </source>
</evidence>
<dbReference type="InterPro" id="IPR043128">
    <property type="entry name" value="Rev_trsase/Diguanyl_cyclase"/>
</dbReference>
<accession>A0ABS9A370</accession>
<dbReference type="NCBIfam" id="TIGR00254">
    <property type="entry name" value="GGDEF"/>
    <property type="match status" value="1"/>
</dbReference>
<comment type="caution">
    <text evidence="3">The sequence shown here is derived from an EMBL/GenBank/DDBJ whole genome shotgun (WGS) entry which is preliminary data.</text>
</comment>
<keyword evidence="4" id="KW-1185">Reference proteome</keyword>
<dbReference type="SUPFAM" id="SSF55785">
    <property type="entry name" value="PYP-like sensor domain (PAS domain)"/>
    <property type="match status" value="1"/>
</dbReference>
<sequence>MSEALVRLPTIPDGLAHRREDGSHPLPAIPQGTFMPDSLDRELDASICPSAPVVGEAVQPHGCLIAFDSDWQRVHLVSANLSRFFGSSPSEALGRRPEQVLGADTATVLARTLAKGAPGMAIPSGQADVASRHLYVSTRLAGRYVVLEVEPLAADSHELPGLGHAWSTRLARAGSLHELHAHLLRALQTLTGFESCTLHSHEYGGGSAQQGREGMRLEPFPSAVEHRIDTPLMLVDNQAQPVELLASPTPLPVALPCSLRLPPPKLAGWLQGRQARAALILALHGVSPGQSLVVCRDRRPRHLAPPLRHLLLQLIQLAALRGALLHEKRETKYRYRLLHERNTRLQWLAYTDPLTQVANRHRIEQVLEAELTLASRGDSSLALLLFDVDHFKSINDTYGHEVGDRVLHQVAREAQTQLRNGDHLGRWGGEEFIVVVPGCDLAQAQELAWRLCQTLARSVIEPVGQVTASFGVAVSQPGDTSRKLVQRADRAMYRAKRAGRACVRTQQLEE</sequence>
<evidence type="ECO:0000313" key="3">
    <source>
        <dbReference type="EMBL" id="MCE8003070.1"/>
    </source>
</evidence>
<dbReference type="Gene3D" id="3.30.70.270">
    <property type="match status" value="1"/>
</dbReference>
<protein>
    <recommendedName>
        <fullName evidence="1">diguanylate cyclase</fullName>
        <ecNumber evidence="1">2.7.7.65</ecNumber>
    </recommendedName>
</protein>
<dbReference type="EC" id="2.7.7.65" evidence="1"/>
<evidence type="ECO:0000259" key="2">
    <source>
        <dbReference type="PROSITE" id="PS50887"/>
    </source>
</evidence>